<feature type="domain" description="RagB/SusD" evidence="7">
    <location>
        <begin position="349"/>
        <end position="477"/>
    </location>
</feature>
<comment type="caution">
    <text evidence="9">The sequence shown here is derived from an EMBL/GenBank/DDBJ whole genome shotgun (WGS) entry which is preliminary data.</text>
</comment>
<dbReference type="CDD" id="cd08977">
    <property type="entry name" value="SusD"/>
    <property type="match status" value="1"/>
</dbReference>
<evidence type="ECO:0000256" key="4">
    <source>
        <dbReference type="ARBA" id="ARBA00023136"/>
    </source>
</evidence>
<evidence type="ECO:0000313" key="9">
    <source>
        <dbReference type="EMBL" id="MBT1705731.1"/>
    </source>
</evidence>
<name>A0ABS5VWX0_9BACT</name>
<evidence type="ECO:0000256" key="6">
    <source>
        <dbReference type="SAM" id="SignalP"/>
    </source>
</evidence>
<evidence type="ECO:0000259" key="8">
    <source>
        <dbReference type="Pfam" id="PF14322"/>
    </source>
</evidence>
<evidence type="ECO:0000256" key="1">
    <source>
        <dbReference type="ARBA" id="ARBA00004442"/>
    </source>
</evidence>
<organism evidence="9 10">
    <name type="scientific">Chryseosolibacter indicus</name>
    <dbReference type="NCBI Taxonomy" id="2782351"/>
    <lineage>
        <taxon>Bacteria</taxon>
        <taxon>Pseudomonadati</taxon>
        <taxon>Bacteroidota</taxon>
        <taxon>Cytophagia</taxon>
        <taxon>Cytophagales</taxon>
        <taxon>Chryseotaleaceae</taxon>
        <taxon>Chryseosolibacter</taxon>
    </lineage>
</organism>
<proteinExistence type="inferred from homology"/>
<dbReference type="RefSeq" id="WP_254155788.1">
    <property type="nucleotide sequence ID" value="NZ_JAHESD010000066.1"/>
</dbReference>
<evidence type="ECO:0000256" key="5">
    <source>
        <dbReference type="ARBA" id="ARBA00023237"/>
    </source>
</evidence>
<dbReference type="InterPro" id="IPR012944">
    <property type="entry name" value="SusD_RagB_dom"/>
</dbReference>
<protein>
    <submittedName>
        <fullName evidence="9">RagB/SusD family nutrient uptake outer membrane protein</fullName>
    </submittedName>
</protein>
<keyword evidence="3 6" id="KW-0732">Signal</keyword>
<evidence type="ECO:0000259" key="7">
    <source>
        <dbReference type="Pfam" id="PF07980"/>
    </source>
</evidence>
<comment type="subcellular location">
    <subcellularLocation>
        <location evidence="1">Cell outer membrane</location>
    </subcellularLocation>
</comment>
<keyword evidence="4" id="KW-0472">Membrane</keyword>
<dbReference type="Proteomes" id="UP000772618">
    <property type="component" value="Unassembled WGS sequence"/>
</dbReference>
<gene>
    <name evidence="9" type="ORF">KK060_20740</name>
</gene>
<feature type="chain" id="PRO_5046425817" evidence="6">
    <location>
        <begin position="20"/>
        <end position="507"/>
    </location>
</feature>
<feature type="signal peptide" evidence="6">
    <location>
        <begin position="1"/>
        <end position="19"/>
    </location>
</feature>
<reference evidence="9 10" key="1">
    <citation type="submission" date="2021-05" db="EMBL/GenBank/DDBJ databases">
        <title>A Polyphasic approach of four new species of the genus Ohtaekwangia: Ohtaekwangia histidinii sp. nov., Ohtaekwangia cretensis sp. nov., Ohtaekwangia indiensis sp. nov., Ohtaekwangia reichenbachii sp. nov. from diverse environment.</title>
        <authorList>
            <person name="Octaviana S."/>
        </authorList>
    </citation>
    <scope>NUCLEOTIDE SEQUENCE [LARGE SCALE GENOMIC DNA]</scope>
    <source>
        <strain evidence="9 10">PWU20</strain>
    </source>
</reference>
<feature type="domain" description="SusD-like N-terminal" evidence="8">
    <location>
        <begin position="103"/>
        <end position="223"/>
    </location>
</feature>
<dbReference type="InterPro" id="IPR033985">
    <property type="entry name" value="SusD-like_N"/>
</dbReference>
<evidence type="ECO:0000313" key="10">
    <source>
        <dbReference type="Proteomes" id="UP000772618"/>
    </source>
</evidence>
<keyword evidence="10" id="KW-1185">Reference proteome</keyword>
<dbReference type="EMBL" id="JAHESD010000066">
    <property type="protein sequence ID" value="MBT1705731.1"/>
    <property type="molecule type" value="Genomic_DNA"/>
</dbReference>
<dbReference type="InterPro" id="IPR011990">
    <property type="entry name" value="TPR-like_helical_dom_sf"/>
</dbReference>
<dbReference type="Pfam" id="PF14322">
    <property type="entry name" value="SusD-like_3"/>
    <property type="match status" value="1"/>
</dbReference>
<dbReference type="Gene3D" id="1.25.40.390">
    <property type="match status" value="1"/>
</dbReference>
<accession>A0ABS5VWX0</accession>
<evidence type="ECO:0000256" key="3">
    <source>
        <dbReference type="ARBA" id="ARBA00022729"/>
    </source>
</evidence>
<dbReference type="PROSITE" id="PS51257">
    <property type="entry name" value="PROKAR_LIPOPROTEIN"/>
    <property type="match status" value="1"/>
</dbReference>
<dbReference type="Pfam" id="PF07980">
    <property type="entry name" value="SusD_RagB"/>
    <property type="match status" value="1"/>
</dbReference>
<evidence type="ECO:0000256" key="2">
    <source>
        <dbReference type="ARBA" id="ARBA00006275"/>
    </source>
</evidence>
<comment type="similarity">
    <text evidence="2">Belongs to the SusD family.</text>
</comment>
<sequence length="507" mass="56834">MKKFIIKFCTGLVFILSLASCDDFLDQTVQGQLLENEFYLSDQDALQAVNATYDILGAEYNTAWNSLYLLKTLPSDESNAGGANNGDQPGYQTLDDFTLGSLNDKVVAIWANLYATVYRANKVINNVKPENDLRKRVIAEAKVLRAFAYFELVSLWGEVPLVLEEVDASKYASTGRVEKQAIYTQIETDLTEAIAILPMKSQYSAGDKFRWSKGAAQALLGKAHLYQEEWANAVTQFNYVISSNEYALEDSVQHVFAKSGEFGIESLFELSFVNTEKYDWGNFPWSAKPESNIHIQLMGPRSDYYKPMNGDSLTGGWGMNVAKKKIYDAFVASGDENRRKVTVFSVAELKANGGDWTTDNSWDFEGYWQRKYGSFSKQTGTPTPELNYGTNFRLIRYADVLLMAAEANYRNGDEGTARTLINTVRQRKGTSLPPIDNSVTGNALFQALVTERQLELAFEGFRFLDLVRWGLAEQELGSLGFQKGKHEVMPIPYVDATSYGLPQNDGY</sequence>
<dbReference type="SUPFAM" id="SSF48452">
    <property type="entry name" value="TPR-like"/>
    <property type="match status" value="1"/>
</dbReference>
<keyword evidence="5" id="KW-0998">Cell outer membrane</keyword>